<gene>
    <name evidence="2" type="ORF">THAOC_29769</name>
</gene>
<feature type="compositionally biased region" description="Polar residues" evidence="1">
    <location>
        <begin position="56"/>
        <end position="67"/>
    </location>
</feature>
<dbReference type="Pfam" id="PF12707">
    <property type="entry name" value="DUF3804"/>
    <property type="match status" value="1"/>
</dbReference>
<keyword evidence="3" id="KW-1185">Reference proteome</keyword>
<evidence type="ECO:0000256" key="1">
    <source>
        <dbReference type="SAM" id="MobiDB-lite"/>
    </source>
</evidence>
<feature type="compositionally biased region" description="Basic and acidic residues" evidence="1">
    <location>
        <begin position="32"/>
        <end position="42"/>
    </location>
</feature>
<dbReference type="eggNOG" id="ENOG502SC6C">
    <property type="taxonomic scope" value="Eukaryota"/>
</dbReference>
<evidence type="ECO:0000313" key="2">
    <source>
        <dbReference type="EMBL" id="EJK51093.1"/>
    </source>
</evidence>
<accession>K0RBM3</accession>
<dbReference type="EMBL" id="AGNL01042234">
    <property type="protein sequence ID" value="EJK51093.1"/>
    <property type="molecule type" value="Genomic_DNA"/>
</dbReference>
<sequence length="226" mass="25084">MTAETEIKAWINAWTEDWDRFAKKTLSADVGQKHDRRLKDDPNPWPSHRALRSRTSKYPAQTTRSSIPNTTRVMPSCELSRHCVELDIALGYRHTSLRCLYALNCKQLSLGRIRPSGNPITPQGMAAMFDSGDVEPGLSELIGVDSIRLLAGGAAAVATYTHHSTFKYKGIPNDDIAKFTVVLEKTPEGWKMVHGHRSTGQQPEKKVEKTVPAVGVESTTAEMVQQ</sequence>
<name>K0RBM3_THAOC</name>
<dbReference type="Proteomes" id="UP000266841">
    <property type="component" value="Unassembled WGS sequence"/>
</dbReference>
<proteinExistence type="predicted"/>
<feature type="region of interest" description="Disordered" evidence="1">
    <location>
        <begin position="32"/>
        <end position="67"/>
    </location>
</feature>
<evidence type="ECO:0008006" key="4">
    <source>
        <dbReference type="Google" id="ProtNLM"/>
    </source>
</evidence>
<dbReference type="InterPro" id="IPR032710">
    <property type="entry name" value="NTF2-like_dom_sf"/>
</dbReference>
<comment type="caution">
    <text evidence="2">The sequence shown here is derived from an EMBL/GenBank/DDBJ whole genome shotgun (WGS) entry which is preliminary data.</text>
</comment>
<dbReference type="SUPFAM" id="SSF54427">
    <property type="entry name" value="NTF2-like"/>
    <property type="match status" value="1"/>
</dbReference>
<dbReference type="AlphaFoldDB" id="K0RBM3"/>
<dbReference type="OrthoDB" id="10540706at2759"/>
<reference evidence="2 3" key="1">
    <citation type="journal article" date="2012" name="Genome Biol.">
        <title>Genome and low-iron response of an oceanic diatom adapted to chronic iron limitation.</title>
        <authorList>
            <person name="Lommer M."/>
            <person name="Specht M."/>
            <person name="Roy A.S."/>
            <person name="Kraemer L."/>
            <person name="Andreson R."/>
            <person name="Gutowska M.A."/>
            <person name="Wolf J."/>
            <person name="Bergner S.V."/>
            <person name="Schilhabel M.B."/>
            <person name="Klostermeier U.C."/>
            <person name="Beiko R.G."/>
            <person name="Rosenstiel P."/>
            <person name="Hippler M."/>
            <person name="Laroche J."/>
        </authorList>
    </citation>
    <scope>NUCLEOTIDE SEQUENCE [LARGE SCALE GENOMIC DNA]</scope>
    <source>
        <strain evidence="2 3">CCMP1005</strain>
    </source>
</reference>
<dbReference type="Gene3D" id="3.10.450.50">
    <property type="match status" value="1"/>
</dbReference>
<organism evidence="2 3">
    <name type="scientific">Thalassiosira oceanica</name>
    <name type="common">Marine diatom</name>
    <dbReference type="NCBI Taxonomy" id="159749"/>
    <lineage>
        <taxon>Eukaryota</taxon>
        <taxon>Sar</taxon>
        <taxon>Stramenopiles</taxon>
        <taxon>Ochrophyta</taxon>
        <taxon>Bacillariophyta</taxon>
        <taxon>Coscinodiscophyceae</taxon>
        <taxon>Thalassiosirophycidae</taxon>
        <taxon>Thalassiosirales</taxon>
        <taxon>Thalassiosiraceae</taxon>
        <taxon>Thalassiosira</taxon>
    </lineage>
</organism>
<evidence type="ECO:0000313" key="3">
    <source>
        <dbReference type="Proteomes" id="UP000266841"/>
    </source>
</evidence>
<dbReference type="InterPro" id="IPR024525">
    <property type="entry name" value="DUF3804"/>
</dbReference>
<protein>
    <recommendedName>
        <fullName evidence="4">SnoaL-like domain-containing protein</fullName>
    </recommendedName>
</protein>